<protein>
    <submittedName>
        <fullName evidence="5">Type II/IV secretion system protein</fullName>
    </submittedName>
</protein>
<dbReference type="Gene3D" id="3.30.450.90">
    <property type="match status" value="1"/>
</dbReference>
<keyword evidence="6" id="KW-1185">Reference proteome</keyword>
<dbReference type="InterPro" id="IPR047667">
    <property type="entry name" value="ATPase_ComGA"/>
</dbReference>
<dbReference type="GO" id="GO:0016887">
    <property type="term" value="F:ATP hydrolysis activity"/>
    <property type="evidence" value="ECO:0007669"/>
    <property type="project" value="TreeGrafter"/>
</dbReference>
<proteinExistence type="inferred from homology"/>
<dbReference type="PROSITE" id="PS00662">
    <property type="entry name" value="T2SP_E"/>
    <property type="match status" value="1"/>
</dbReference>
<dbReference type="Proteomes" id="UP000295280">
    <property type="component" value="Unassembled WGS sequence"/>
</dbReference>
<keyword evidence="3" id="KW-0067">ATP-binding</keyword>
<evidence type="ECO:0000259" key="4">
    <source>
        <dbReference type="PROSITE" id="PS00662"/>
    </source>
</evidence>
<dbReference type="AlphaFoldDB" id="A0A9Q8FR12"/>
<sequence length="325" mass="36928">MKEIVHQIIVEGINRNASDIHFIPSAGSVHLKMRMEGQIEKIEQLDMETYEKIIAYLKFVSGLNVSERKRSQSGMLEFLHEDIHYHIRLSTLPQSVGSEAVVMRLLKAEFTSGHRVDNRQLYAMMKLSHGLILITGPTGSGKSTLMYHLLTNARDELSRQIITIEDPVEQTLNETIQVNVNEKAGITYRDSFKAILRCDPDIIMIGEIRDEETAKQVINAALSGHLVLSTLHASNSIGAIERLLEMGINQSEIKQAVQLITNQRLIKMDAGRRLVIEMLDHEQIEHYLKTAELKRFISLDEQIDDLYQSASISLAELEKYRVVLQ</sequence>
<dbReference type="Pfam" id="PF00437">
    <property type="entry name" value="T2SSE"/>
    <property type="match status" value="1"/>
</dbReference>
<evidence type="ECO:0000313" key="5">
    <source>
        <dbReference type="EMBL" id="TDM04342.1"/>
    </source>
</evidence>
<dbReference type="PANTHER" id="PTHR30258">
    <property type="entry name" value="TYPE II SECRETION SYSTEM PROTEIN GSPE-RELATED"/>
    <property type="match status" value="1"/>
</dbReference>
<organism evidence="5 6">
    <name type="scientific">Macrococcus carouselicus</name>
    <dbReference type="NCBI Taxonomy" id="69969"/>
    <lineage>
        <taxon>Bacteria</taxon>
        <taxon>Bacillati</taxon>
        <taxon>Bacillota</taxon>
        <taxon>Bacilli</taxon>
        <taxon>Bacillales</taxon>
        <taxon>Staphylococcaceae</taxon>
        <taxon>Macrococcus</taxon>
    </lineage>
</organism>
<dbReference type="Gene3D" id="3.40.50.300">
    <property type="entry name" value="P-loop containing nucleotide triphosphate hydrolases"/>
    <property type="match status" value="1"/>
</dbReference>
<dbReference type="GO" id="GO:0005524">
    <property type="term" value="F:ATP binding"/>
    <property type="evidence" value="ECO:0007669"/>
    <property type="project" value="UniProtKB-KW"/>
</dbReference>
<comment type="caution">
    <text evidence="5">The sequence shown here is derived from an EMBL/GenBank/DDBJ whole genome shotgun (WGS) entry which is preliminary data.</text>
</comment>
<reference evidence="5 6" key="1">
    <citation type="submission" date="2019-01" db="EMBL/GenBank/DDBJ databases">
        <title>Draft genome sequences of the type strains of six Macrococcus species.</title>
        <authorList>
            <person name="Mazhar S."/>
            <person name="Altermann E."/>
            <person name="Hill C."/>
            <person name="Mcauliffe O."/>
        </authorList>
    </citation>
    <scope>NUCLEOTIDE SEQUENCE [LARGE SCALE GENOMIC DNA]</scope>
    <source>
        <strain evidence="5 6">ATCC 51828</strain>
    </source>
</reference>
<dbReference type="CDD" id="cd01129">
    <property type="entry name" value="PulE-GspE-like"/>
    <property type="match status" value="1"/>
</dbReference>
<name>A0A9Q8FR12_9STAP</name>
<feature type="domain" description="Bacterial type II secretion system protein E" evidence="4">
    <location>
        <begin position="196"/>
        <end position="210"/>
    </location>
</feature>
<dbReference type="SUPFAM" id="SSF52540">
    <property type="entry name" value="P-loop containing nucleoside triphosphate hydrolases"/>
    <property type="match status" value="1"/>
</dbReference>
<comment type="similarity">
    <text evidence="1">Belongs to the GSP E family.</text>
</comment>
<keyword evidence="2" id="KW-0547">Nucleotide-binding</keyword>
<dbReference type="EMBL" id="SCWD01000001">
    <property type="protein sequence ID" value="TDM04342.1"/>
    <property type="molecule type" value="Genomic_DNA"/>
</dbReference>
<evidence type="ECO:0000313" key="6">
    <source>
        <dbReference type="Proteomes" id="UP000295280"/>
    </source>
</evidence>
<evidence type="ECO:0000256" key="1">
    <source>
        <dbReference type="ARBA" id="ARBA00006611"/>
    </source>
</evidence>
<dbReference type="InterPro" id="IPR001482">
    <property type="entry name" value="T2SS/T4SS_dom"/>
</dbReference>
<dbReference type="OrthoDB" id="9808272at2"/>
<evidence type="ECO:0000256" key="3">
    <source>
        <dbReference type="ARBA" id="ARBA00022840"/>
    </source>
</evidence>
<dbReference type="GO" id="GO:0005886">
    <property type="term" value="C:plasma membrane"/>
    <property type="evidence" value="ECO:0007669"/>
    <property type="project" value="TreeGrafter"/>
</dbReference>
<accession>A0A9Q8FR12</accession>
<dbReference type="PANTHER" id="PTHR30258:SF2">
    <property type="entry name" value="COMG OPERON PROTEIN 1"/>
    <property type="match status" value="1"/>
</dbReference>
<evidence type="ECO:0000256" key="2">
    <source>
        <dbReference type="ARBA" id="ARBA00022741"/>
    </source>
</evidence>
<gene>
    <name evidence="5" type="ORF">ERX40_04005</name>
</gene>
<dbReference type="RefSeq" id="WP_133417201.1">
    <property type="nucleotide sequence ID" value="NZ_SCWD01000001.1"/>
</dbReference>
<dbReference type="NCBIfam" id="NF041000">
    <property type="entry name" value="ATPase_ComGA"/>
    <property type="match status" value="1"/>
</dbReference>
<dbReference type="InterPro" id="IPR027417">
    <property type="entry name" value="P-loop_NTPase"/>
</dbReference>